<keyword evidence="5" id="KW-0804">Transcription</keyword>
<dbReference type="Proteomes" id="UP001500603">
    <property type="component" value="Unassembled WGS sequence"/>
</dbReference>
<organism evidence="7 8">
    <name type="scientific">Nocardia callitridis</name>
    <dbReference type="NCBI Taxonomy" id="648753"/>
    <lineage>
        <taxon>Bacteria</taxon>
        <taxon>Bacillati</taxon>
        <taxon>Actinomycetota</taxon>
        <taxon>Actinomycetes</taxon>
        <taxon>Mycobacteriales</taxon>
        <taxon>Nocardiaceae</taxon>
        <taxon>Nocardia</taxon>
    </lineage>
</organism>
<sequence>MDLRLLRYFLAVVEHGSLTEAANALYLTQPSLSQAMRTLAKRLDVALFVRAGRRLELTEEGAELAVQAREIIAQIDLARGQVDEVKQLRSGRVTVATSSTFGVFPLPEIARAMLNRHPHIQIVVLDGGSPEGAAAMVRAGAAELGFVELPLHEEALVTYPLGREEIVVAGQESLLGSSSEPMTPAEARRLPFAVLDRASVGHSRSTQVMATLTEQIRLTAAERETMWDVVAHGGAATFVSARAADMVLPGVPHRGLTPALLRDVGVAHRAGPLTPAAQAWLAASRHICASALQRSTNS</sequence>
<evidence type="ECO:0000256" key="4">
    <source>
        <dbReference type="ARBA" id="ARBA00023159"/>
    </source>
</evidence>
<dbReference type="PROSITE" id="PS50931">
    <property type="entry name" value="HTH_LYSR"/>
    <property type="match status" value="1"/>
</dbReference>
<dbReference type="RefSeq" id="WP_345497404.1">
    <property type="nucleotide sequence ID" value="NZ_BAABJM010000004.1"/>
</dbReference>
<keyword evidence="3" id="KW-0238">DNA-binding</keyword>
<gene>
    <name evidence="7" type="ORF">GCM10023318_43330</name>
</gene>
<evidence type="ECO:0000256" key="1">
    <source>
        <dbReference type="ARBA" id="ARBA00009437"/>
    </source>
</evidence>
<dbReference type="InterPro" id="IPR000847">
    <property type="entry name" value="LysR_HTH_N"/>
</dbReference>
<protein>
    <submittedName>
        <fullName evidence="7">LysR family transcriptional regulator</fullName>
    </submittedName>
</protein>
<comment type="caution">
    <text evidence="7">The sequence shown here is derived from an EMBL/GenBank/DDBJ whole genome shotgun (WGS) entry which is preliminary data.</text>
</comment>
<dbReference type="Gene3D" id="1.10.10.10">
    <property type="entry name" value="Winged helix-like DNA-binding domain superfamily/Winged helix DNA-binding domain"/>
    <property type="match status" value="1"/>
</dbReference>
<dbReference type="Pfam" id="PF03466">
    <property type="entry name" value="LysR_substrate"/>
    <property type="match status" value="1"/>
</dbReference>
<dbReference type="SUPFAM" id="SSF53850">
    <property type="entry name" value="Periplasmic binding protein-like II"/>
    <property type="match status" value="1"/>
</dbReference>
<keyword evidence="4" id="KW-0010">Activator</keyword>
<dbReference type="Gene3D" id="3.40.190.290">
    <property type="match status" value="1"/>
</dbReference>
<reference evidence="8" key="1">
    <citation type="journal article" date="2019" name="Int. J. Syst. Evol. Microbiol.">
        <title>The Global Catalogue of Microorganisms (GCM) 10K type strain sequencing project: providing services to taxonomists for standard genome sequencing and annotation.</title>
        <authorList>
            <consortium name="The Broad Institute Genomics Platform"/>
            <consortium name="The Broad Institute Genome Sequencing Center for Infectious Disease"/>
            <person name="Wu L."/>
            <person name="Ma J."/>
        </authorList>
    </citation>
    <scope>NUCLEOTIDE SEQUENCE [LARGE SCALE GENOMIC DNA]</scope>
    <source>
        <strain evidence="8">JCM 18298</strain>
    </source>
</reference>
<evidence type="ECO:0000256" key="3">
    <source>
        <dbReference type="ARBA" id="ARBA00023125"/>
    </source>
</evidence>
<evidence type="ECO:0000313" key="7">
    <source>
        <dbReference type="EMBL" id="GAA5061112.1"/>
    </source>
</evidence>
<comment type="similarity">
    <text evidence="1">Belongs to the LysR transcriptional regulatory family.</text>
</comment>
<evidence type="ECO:0000259" key="6">
    <source>
        <dbReference type="PROSITE" id="PS50931"/>
    </source>
</evidence>
<dbReference type="PANTHER" id="PTHR30346">
    <property type="entry name" value="TRANSCRIPTIONAL DUAL REGULATOR HCAR-RELATED"/>
    <property type="match status" value="1"/>
</dbReference>
<dbReference type="Pfam" id="PF00126">
    <property type="entry name" value="HTH_1"/>
    <property type="match status" value="1"/>
</dbReference>
<dbReference type="SUPFAM" id="SSF46785">
    <property type="entry name" value="Winged helix' DNA-binding domain"/>
    <property type="match status" value="1"/>
</dbReference>
<feature type="domain" description="HTH lysR-type" evidence="6">
    <location>
        <begin position="1"/>
        <end position="58"/>
    </location>
</feature>
<accession>A0ABP9KPV4</accession>
<dbReference type="PRINTS" id="PR00039">
    <property type="entry name" value="HTHLYSR"/>
</dbReference>
<dbReference type="EMBL" id="BAABJM010000004">
    <property type="protein sequence ID" value="GAA5061112.1"/>
    <property type="molecule type" value="Genomic_DNA"/>
</dbReference>
<evidence type="ECO:0000256" key="2">
    <source>
        <dbReference type="ARBA" id="ARBA00023015"/>
    </source>
</evidence>
<name>A0ABP9KPV4_9NOCA</name>
<dbReference type="PANTHER" id="PTHR30346:SF28">
    <property type="entry name" value="HTH-TYPE TRANSCRIPTIONAL REGULATOR CYNR"/>
    <property type="match status" value="1"/>
</dbReference>
<keyword evidence="2" id="KW-0805">Transcription regulation</keyword>
<dbReference type="InterPro" id="IPR036390">
    <property type="entry name" value="WH_DNA-bd_sf"/>
</dbReference>
<evidence type="ECO:0000256" key="5">
    <source>
        <dbReference type="ARBA" id="ARBA00023163"/>
    </source>
</evidence>
<dbReference type="InterPro" id="IPR005119">
    <property type="entry name" value="LysR_subst-bd"/>
</dbReference>
<dbReference type="InterPro" id="IPR036388">
    <property type="entry name" value="WH-like_DNA-bd_sf"/>
</dbReference>
<keyword evidence="8" id="KW-1185">Reference proteome</keyword>
<evidence type="ECO:0000313" key="8">
    <source>
        <dbReference type="Proteomes" id="UP001500603"/>
    </source>
</evidence>
<proteinExistence type="inferred from homology"/>
<dbReference type="CDD" id="cd05466">
    <property type="entry name" value="PBP2_LTTR_substrate"/>
    <property type="match status" value="1"/>
</dbReference>